<dbReference type="Proteomes" id="UP000400981">
    <property type="component" value="Unassembled WGS sequence"/>
</dbReference>
<feature type="signal peptide" evidence="1">
    <location>
        <begin position="1"/>
        <end position="25"/>
    </location>
</feature>
<proteinExistence type="predicted"/>
<evidence type="ECO:0000256" key="1">
    <source>
        <dbReference type="SAM" id="SignalP"/>
    </source>
</evidence>
<evidence type="ECO:0000313" key="2">
    <source>
        <dbReference type="EMBL" id="VVD65259.1"/>
    </source>
</evidence>
<dbReference type="EMBL" id="CABPSH010000001">
    <property type="protein sequence ID" value="VVD65259.1"/>
    <property type="molecule type" value="Genomic_DNA"/>
</dbReference>
<dbReference type="AlphaFoldDB" id="A0A5E4RT63"/>
<evidence type="ECO:0008006" key="4">
    <source>
        <dbReference type="Google" id="ProtNLM"/>
    </source>
</evidence>
<organism evidence="2 3">
    <name type="scientific">Pandoraea eparura</name>
    <dbReference type="NCBI Taxonomy" id="2508291"/>
    <lineage>
        <taxon>Bacteria</taxon>
        <taxon>Pseudomonadati</taxon>
        <taxon>Pseudomonadota</taxon>
        <taxon>Betaproteobacteria</taxon>
        <taxon>Burkholderiales</taxon>
        <taxon>Burkholderiaceae</taxon>
        <taxon>Pandoraea</taxon>
    </lineage>
</organism>
<feature type="chain" id="PRO_5022961653" description="Lipoprotein" evidence="1">
    <location>
        <begin position="26"/>
        <end position="142"/>
    </location>
</feature>
<protein>
    <recommendedName>
        <fullName evidence="4">Lipoprotein</fullName>
    </recommendedName>
</protein>
<sequence length="142" mass="15333">MDTTTTAWRAMVLIACLLTAGATHAQSAYPPPTLAVSVGVGEKVAIWVQPNFSVLCRSMGQPTFELDSTPALGEVTPEWIDYVVPDGQRCETMHFPGMVVWYQAGSSPGTDTVVWTVGFPRELTSRVPSTGDHRVSTTIVVH</sequence>
<dbReference type="OrthoDB" id="8941527at2"/>
<keyword evidence="1" id="KW-0732">Signal</keyword>
<gene>
    <name evidence="2" type="ORF">PEP31012_00313</name>
</gene>
<accession>A0A5E4RT63</accession>
<dbReference type="RefSeq" id="WP_150587602.1">
    <property type="nucleotide sequence ID" value="NZ_CABPSH010000001.1"/>
</dbReference>
<keyword evidence="3" id="KW-1185">Reference proteome</keyword>
<name>A0A5E4RT63_9BURK</name>
<reference evidence="2 3" key="1">
    <citation type="submission" date="2019-08" db="EMBL/GenBank/DDBJ databases">
        <authorList>
            <person name="Peeters C."/>
        </authorList>
    </citation>
    <scope>NUCLEOTIDE SEQUENCE [LARGE SCALE GENOMIC DNA]</scope>
    <source>
        <strain evidence="2 3">LMG 31012</strain>
    </source>
</reference>
<evidence type="ECO:0000313" key="3">
    <source>
        <dbReference type="Proteomes" id="UP000400981"/>
    </source>
</evidence>